<feature type="compositionally biased region" description="Basic and acidic residues" evidence="1">
    <location>
        <begin position="10"/>
        <end position="27"/>
    </location>
</feature>
<feature type="compositionally biased region" description="Polar residues" evidence="1">
    <location>
        <begin position="245"/>
        <end position="255"/>
    </location>
</feature>
<keyword evidence="3" id="KW-1185">Reference proteome</keyword>
<dbReference type="OrthoDB" id="5234071at2759"/>
<comment type="caution">
    <text evidence="2">The sequence shown here is derived from an EMBL/GenBank/DDBJ whole genome shotgun (WGS) entry which is preliminary data.</text>
</comment>
<feature type="compositionally biased region" description="Polar residues" evidence="1">
    <location>
        <begin position="732"/>
        <end position="757"/>
    </location>
</feature>
<evidence type="ECO:0000256" key="1">
    <source>
        <dbReference type="SAM" id="MobiDB-lite"/>
    </source>
</evidence>
<feature type="region of interest" description="Disordered" evidence="1">
    <location>
        <begin position="721"/>
        <end position="763"/>
    </location>
</feature>
<protein>
    <submittedName>
        <fullName evidence="2">Uncharacterized protein</fullName>
    </submittedName>
</protein>
<dbReference type="Proteomes" id="UP000029964">
    <property type="component" value="Unassembled WGS sequence"/>
</dbReference>
<dbReference type="HOGENOM" id="CLU_018777_0_0_1"/>
<dbReference type="STRING" id="857340.A0A086T8E6"/>
<dbReference type="AlphaFoldDB" id="A0A086T8E6"/>
<organism evidence="2 3">
    <name type="scientific">Hapsidospora chrysogenum (strain ATCC 11550 / CBS 779.69 / DSM 880 / IAM 14645 / JCM 23072 / IMI 49137)</name>
    <name type="common">Acremonium chrysogenum</name>
    <dbReference type="NCBI Taxonomy" id="857340"/>
    <lineage>
        <taxon>Eukaryota</taxon>
        <taxon>Fungi</taxon>
        <taxon>Dikarya</taxon>
        <taxon>Ascomycota</taxon>
        <taxon>Pezizomycotina</taxon>
        <taxon>Sordariomycetes</taxon>
        <taxon>Hypocreomycetidae</taxon>
        <taxon>Hypocreales</taxon>
        <taxon>Bionectriaceae</taxon>
        <taxon>Hapsidospora</taxon>
    </lineage>
</organism>
<name>A0A086T8E6_HAPC1</name>
<reference evidence="3" key="1">
    <citation type="journal article" date="2014" name="Genome Announc.">
        <title>Genome sequence and annotation of Acremonium chrysogenum, producer of the beta-lactam antibiotic cephalosporin C.</title>
        <authorList>
            <person name="Terfehr D."/>
            <person name="Dahlmann T.A."/>
            <person name="Specht T."/>
            <person name="Zadra I."/>
            <person name="Kuernsteiner H."/>
            <person name="Kueck U."/>
        </authorList>
    </citation>
    <scope>NUCLEOTIDE SEQUENCE [LARGE SCALE GENOMIC DNA]</scope>
    <source>
        <strain evidence="3">ATCC 11550 / CBS 779.69 / DSM 880 / IAM 14645 / JCM 23072 / IMI 49137</strain>
    </source>
</reference>
<proteinExistence type="predicted"/>
<feature type="compositionally biased region" description="Low complexity" evidence="1">
    <location>
        <begin position="473"/>
        <end position="491"/>
    </location>
</feature>
<feature type="region of interest" description="Disordered" evidence="1">
    <location>
        <begin position="78"/>
        <end position="679"/>
    </location>
</feature>
<feature type="compositionally biased region" description="Pro residues" evidence="1">
    <location>
        <begin position="665"/>
        <end position="674"/>
    </location>
</feature>
<feature type="compositionally biased region" description="Low complexity" evidence="1">
    <location>
        <begin position="322"/>
        <end position="334"/>
    </location>
</feature>
<evidence type="ECO:0000313" key="3">
    <source>
        <dbReference type="Proteomes" id="UP000029964"/>
    </source>
</evidence>
<accession>A0A086T8E6</accession>
<feature type="compositionally biased region" description="Basic and acidic residues" evidence="1">
    <location>
        <begin position="293"/>
        <end position="313"/>
    </location>
</feature>
<feature type="region of interest" description="Disordered" evidence="1">
    <location>
        <begin position="1"/>
        <end position="65"/>
    </location>
</feature>
<sequence>MVSFLGLRFGGDKKKLQKKQQEAEKSAKKWKKGGQDSFGSDQSFGYDLPRPQLPPSRPGSSFSTRSTMLFRSPFANSAATSSMVDLAPPSPRRPSAGSLRQAASSSNLKGGRPIISGPIGPPVSLPLGGDPSQVGMAPRPGTAGSSKKEWANALEVHGGKDMASARPHTSAGPSALKTPLSQCEFDIGPPAKEGRSSNHIENSIGPNGYPSPPPSVASVEQGLTRVHTEPKLSHSSKPPAPSSLRRVNTAEQTRLPSPPVSEDRPDGPVVRNVMARRETMTFHSPRRRSFNKNIDDGVTKRPVKDRSEKEKAEIKKRRQTEGFEGNFAGFNFGAPAVDTSIPIPTDMSISPTTTAPRDDLSVDPKMVSPPVSAERTSVKDRGMSQPTTTDSMDLDRNAEGGKPGGQTDAESPRRPSTQSTRRDRSLSGPNVARRGHSTSVESFPRSARPRVDSDTRCPDTPTALRAPPPVTDRSTIITIRSSQSSQGGQSSERFDATPPPKLDPDCRPQSPLRSKAPIEGDFPLSNGLPRGRRPSSPNSQRGRSRERFEEAPPPSLNPDRRSQSPLRARQPVEGQFPVSKGLPRGRRPAPVPAPIISPASSGPGAPPPRPPRESEGITTISGWADRTEKHLSALPAPLSPLPAKITRNDEDVSTRAAKSPTTPMLGPPRLPSPTFPSLEESITDNFAKAINDIVSESTSKPLISPVLSEFGVRPGDGLNSPIRVEAKKAPPRSSSIPLTNSKGEVLNSTTNSPTASEFSPAFI</sequence>
<evidence type="ECO:0000313" key="2">
    <source>
        <dbReference type="EMBL" id="KFH45628.1"/>
    </source>
</evidence>
<dbReference type="EMBL" id="JPKY01000029">
    <property type="protein sequence ID" value="KFH45628.1"/>
    <property type="molecule type" value="Genomic_DNA"/>
</dbReference>
<gene>
    <name evidence="2" type="ORF">ACRE_035690</name>
</gene>